<accession>A0A564Z695</accession>
<dbReference type="AlphaFoldDB" id="A0A564Z695"/>
<keyword evidence="2" id="KW-1185">Reference proteome</keyword>
<dbReference type="EMBL" id="CABIJS010000666">
    <property type="protein sequence ID" value="VUZ54839.1"/>
    <property type="molecule type" value="Genomic_DNA"/>
</dbReference>
<name>A0A564Z695_HYMDI</name>
<dbReference type="Proteomes" id="UP000321570">
    <property type="component" value="Unassembled WGS sequence"/>
</dbReference>
<proteinExistence type="predicted"/>
<evidence type="ECO:0000313" key="1">
    <source>
        <dbReference type="EMBL" id="VUZ54839.1"/>
    </source>
</evidence>
<reference evidence="1 2" key="1">
    <citation type="submission" date="2019-07" db="EMBL/GenBank/DDBJ databases">
        <authorList>
            <person name="Jastrzebski P J."/>
            <person name="Paukszto L."/>
            <person name="Jastrzebski P J."/>
        </authorList>
    </citation>
    <scope>NUCLEOTIDE SEQUENCE [LARGE SCALE GENOMIC DNA]</scope>
    <source>
        <strain evidence="1 2">WMS-il1</strain>
    </source>
</reference>
<protein>
    <submittedName>
        <fullName evidence="1">Uncharacterized protein</fullName>
    </submittedName>
</protein>
<organism evidence="1 2">
    <name type="scientific">Hymenolepis diminuta</name>
    <name type="common">Rat tapeworm</name>
    <dbReference type="NCBI Taxonomy" id="6216"/>
    <lineage>
        <taxon>Eukaryota</taxon>
        <taxon>Metazoa</taxon>
        <taxon>Spiralia</taxon>
        <taxon>Lophotrochozoa</taxon>
        <taxon>Platyhelminthes</taxon>
        <taxon>Cestoda</taxon>
        <taxon>Eucestoda</taxon>
        <taxon>Cyclophyllidea</taxon>
        <taxon>Hymenolepididae</taxon>
        <taxon>Hymenolepis</taxon>
    </lineage>
</organism>
<sequence length="75" mass="7952">MSSDVSNTSTTIVSLNSSKNSIQSPIAPVFPVVFQTATLVQGANDDMKLHPSVRVTVEVTGPAPSVGFFMPKLFQ</sequence>
<gene>
    <name evidence="1" type="ORF">WMSIL1_LOCUS12890</name>
</gene>
<evidence type="ECO:0000313" key="2">
    <source>
        <dbReference type="Proteomes" id="UP000321570"/>
    </source>
</evidence>